<accession>A0A1V8SMD0</accession>
<name>A0A1V8SMD0_9PEZI</name>
<dbReference type="Pfam" id="PF05199">
    <property type="entry name" value="GMC_oxred_C"/>
    <property type="match status" value="1"/>
</dbReference>
<dbReference type="InterPro" id="IPR007867">
    <property type="entry name" value="GMC_OxRtase_C"/>
</dbReference>
<dbReference type="GO" id="GO:0050660">
    <property type="term" value="F:flavin adenine dinucleotide binding"/>
    <property type="evidence" value="ECO:0007669"/>
    <property type="project" value="InterPro"/>
</dbReference>
<comment type="similarity">
    <text evidence="1 2">Belongs to the GMC oxidoreductase family.</text>
</comment>
<dbReference type="PANTHER" id="PTHR11552:SF115">
    <property type="entry name" value="DEHYDROGENASE XPTC-RELATED"/>
    <property type="match status" value="1"/>
</dbReference>
<dbReference type="InterPro" id="IPR036188">
    <property type="entry name" value="FAD/NAD-bd_sf"/>
</dbReference>
<sequence>MAGLGSAIGFPLALALLVSLLLLRKEKHKHSPPKLMYKLPDNHTEFSFRPPPPLRTQSAMSLGSYHSDRPHSRRDSTGTTATANSKPIHLQSFPERYEQLKRAKVSEFAVERHELDGTLPTYGIVGGGPSGLTVANRLSEDPSVTVLLLEAGPADTGEDIVMIPGFIGHDIGGQYDWNLSTVAQTFLDGNARSVPSGRALGGGTLLNGMLWSRGGREDYEDWVRLGNPGWGWEDMLPYFMKSETFTPMQGPQVAEEYSVREDQSVHGYAGPVNVSYPNYQWNSSISLFAGLAELDIPIAYDPNAGDVAGASFLPFDLDPVTQTRHTARRSYYDSIANRPNLWVVTGQTVTQILFNGAQGNVDASTAAPSDMSVGQGSSPGTAGIFGDGSMLNVSSLPPSPSGCSAAGPPMTLVWRSITTRIWHMVKRFLAKTRRQNIPSGPSLTATGVEFAPNAQSQRQSLQATREVILAAGAIHTPQLLMLSGIGSAPALQSLGMTPLLDLPGVGQNLQDHMQVWCWYPYHNPYTSNPTELNTNQTFVDEAWHDYWSSRTGPFTSGAIDGVAFPSLPHINPIAAAEMNSLASSQDPRAFLPPTTHPSILAGFSAQLSLLATALSDPRRAAYELINANDGDLTVASMRPLSRGSVTLAASLSFTPPLIDPRYGSNPLDLQVLREAIRFNARLIDTTAMAELAPEQVYPPVGATDEEIEGELGGVVDAELRVYGISNLRVVDTGIFPLVPAAHLQAVVYGVAEKAADIIKAAWTSSRIAPAPFESSSAADGVATVDPIVVSTASDTGTASDMADAATATSEFSQVLFTANLATTEAPIATPKPITDVVVVTTWVTVCT</sequence>
<evidence type="ECO:0000313" key="7">
    <source>
        <dbReference type="EMBL" id="OQO00279.1"/>
    </source>
</evidence>
<gene>
    <name evidence="7" type="ORF">B0A48_14066</name>
</gene>
<keyword evidence="2" id="KW-0285">Flavoprotein</keyword>
<feature type="domain" description="Glucose-methanol-choline oxidoreductase N-terminal" evidence="5">
    <location>
        <begin position="197"/>
        <end position="220"/>
    </location>
</feature>
<dbReference type="SUPFAM" id="SSF51905">
    <property type="entry name" value="FAD/NAD(P)-binding domain"/>
    <property type="match status" value="1"/>
</dbReference>
<dbReference type="Gene3D" id="3.30.410.40">
    <property type="match status" value="1"/>
</dbReference>
<dbReference type="OrthoDB" id="269227at2759"/>
<organism evidence="7 8">
    <name type="scientific">Cryoendolithus antarcticus</name>
    <dbReference type="NCBI Taxonomy" id="1507870"/>
    <lineage>
        <taxon>Eukaryota</taxon>
        <taxon>Fungi</taxon>
        <taxon>Dikarya</taxon>
        <taxon>Ascomycota</taxon>
        <taxon>Pezizomycotina</taxon>
        <taxon>Dothideomycetes</taxon>
        <taxon>Dothideomycetidae</taxon>
        <taxon>Cladosporiales</taxon>
        <taxon>Cladosporiaceae</taxon>
        <taxon>Cryoendolithus</taxon>
    </lineage>
</organism>
<dbReference type="AlphaFoldDB" id="A0A1V8SMD0"/>
<evidence type="ECO:0000259" key="6">
    <source>
        <dbReference type="PROSITE" id="PS00624"/>
    </source>
</evidence>
<dbReference type="Gene3D" id="3.50.50.60">
    <property type="entry name" value="FAD/NAD(P)-binding domain"/>
    <property type="match status" value="3"/>
</dbReference>
<evidence type="ECO:0000256" key="2">
    <source>
        <dbReference type="RuleBase" id="RU003968"/>
    </source>
</evidence>
<dbReference type="Pfam" id="PF13450">
    <property type="entry name" value="NAD_binding_8"/>
    <property type="match status" value="1"/>
</dbReference>
<evidence type="ECO:0000313" key="8">
    <source>
        <dbReference type="Proteomes" id="UP000192596"/>
    </source>
</evidence>
<dbReference type="InParanoid" id="A0A1V8SMD0"/>
<dbReference type="Pfam" id="PF00732">
    <property type="entry name" value="GMC_oxred_N"/>
    <property type="match status" value="2"/>
</dbReference>
<evidence type="ECO:0000256" key="1">
    <source>
        <dbReference type="ARBA" id="ARBA00010790"/>
    </source>
</evidence>
<dbReference type="EMBL" id="NAJO01000036">
    <property type="protein sequence ID" value="OQO00279.1"/>
    <property type="molecule type" value="Genomic_DNA"/>
</dbReference>
<proteinExistence type="inferred from homology"/>
<dbReference type="InterPro" id="IPR000172">
    <property type="entry name" value="GMC_OxRdtase_N"/>
</dbReference>
<dbReference type="STRING" id="1507870.A0A1V8SMD0"/>
<protein>
    <recommendedName>
        <fullName evidence="5 6">Glucose-methanol-choline oxidoreductase N-terminal domain-containing protein</fullName>
    </recommendedName>
</protein>
<evidence type="ECO:0000256" key="4">
    <source>
        <dbReference type="SAM" id="SignalP"/>
    </source>
</evidence>
<keyword evidence="8" id="KW-1185">Reference proteome</keyword>
<dbReference type="InterPro" id="IPR012132">
    <property type="entry name" value="GMC_OxRdtase"/>
</dbReference>
<evidence type="ECO:0000259" key="5">
    <source>
        <dbReference type="PROSITE" id="PS00623"/>
    </source>
</evidence>
<dbReference type="GO" id="GO:0044550">
    <property type="term" value="P:secondary metabolite biosynthetic process"/>
    <property type="evidence" value="ECO:0007669"/>
    <property type="project" value="TreeGrafter"/>
</dbReference>
<feature type="chain" id="PRO_5013206840" description="Glucose-methanol-choline oxidoreductase N-terminal domain-containing protein" evidence="4">
    <location>
        <begin position="16"/>
        <end position="847"/>
    </location>
</feature>
<dbReference type="GO" id="GO:0016614">
    <property type="term" value="F:oxidoreductase activity, acting on CH-OH group of donors"/>
    <property type="evidence" value="ECO:0007669"/>
    <property type="project" value="InterPro"/>
</dbReference>
<feature type="compositionally biased region" description="Basic and acidic residues" evidence="3">
    <location>
        <begin position="66"/>
        <end position="76"/>
    </location>
</feature>
<dbReference type="PROSITE" id="PS00624">
    <property type="entry name" value="GMC_OXRED_2"/>
    <property type="match status" value="1"/>
</dbReference>
<keyword evidence="2" id="KW-0274">FAD</keyword>
<keyword evidence="4" id="KW-0732">Signal</keyword>
<dbReference type="Proteomes" id="UP000192596">
    <property type="component" value="Unassembled WGS sequence"/>
</dbReference>
<comment type="caution">
    <text evidence="7">The sequence shown here is derived from an EMBL/GenBank/DDBJ whole genome shotgun (WGS) entry which is preliminary data.</text>
</comment>
<feature type="domain" description="Glucose-methanol-choline oxidoreductase N-terminal" evidence="6">
    <location>
        <begin position="472"/>
        <end position="486"/>
    </location>
</feature>
<dbReference type="SUPFAM" id="SSF54373">
    <property type="entry name" value="FAD-linked reductases, C-terminal domain"/>
    <property type="match status" value="1"/>
</dbReference>
<reference evidence="8" key="1">
    <citation type="submission" date="2017-03" db="EMBL/GenBank/DDBJ databases">
        <title>Genomes of endolithic fungi from Antarctica.</title>
        <authorList>
            <person name="Coleine C."/>
            <person name="Masonjones S."/>
            <person name="Stajich J.E."/>
        </authorList>
    </citation>
    <scope>NUCLEOTIDE SEQUENCE [LARGE SCALE GENOMIC DNA]</scope>
    <source>
        <strain evidence="8">CCFEE 5527</strain>
    </source>
</reference>
<feature type="region of interest" description="Disordered" evidence="3">
    <location>
        <begin position="31"/>
        <end position="89"/>
    </location>
</feature>
<feature type="signal peptide" evidence="4">
    <location>
        <begin position="1"/>
        <end position="15"/>
    </location>
</feature>
<evidence type="ECO:0000256" key="3">
    <source>
        <dbReference type="SAM" id="MobiDB-lite"/>
    </source>
</evidence>
<dbReference type="PANTHER" id="PTHR11552">
    <property type="entry name" value="GLUCOSE-METHANOL-CHOLINE GMC OXIDOREDUCTASE"/>
    <property type="match status" value="1"/>
</dbReference>
<dbReference type="PROSITE" id="PS00623">
    <property type="entry name" value="GMC_OXRED_1"/>
    <property type="match status" value="1"/>
</dbReference>